<keyword evidence="4 5" id="KW-0472">Membrane</keyword>
<dbReference type="GO" id="GO:0005783">
    <property type="term" value="C:endoplasmic reticulum"/>
    <property type="evidence" value="ECO:0007669"/>
    <property type="project" value="TreeGrafter"/>
</dbReference>
<reference evidence="7 8" key="1">
    <citation type="journal article" date="2018" name="Nat. Ecol. Evol.">
        <title>Shark genomes provide insights into elasmobranch evolution and the origin of vertebrates.</title>
        <authorList>
            <person name="Hara Y"/>
            <person name="Yamaguchi K"/>
            <person name="Onimaru K"/>
            <person name="Kadota M"/>
            <person name="Koyanagi M"/>
            <person name="Keeley SD"/>
            <person name="Tatsumi K"/>
            <person name="Tanaka K"/>
            <person name="Motone F"/>
            <person name="Kageyama Y"/>
            <person name="Nozu R"/>
            <person name="Adachi N"/>
            <person name="Nishimura O"/>
            <person name="Nakagawa R"/>
            <person name="Tanegashima C"/>
            <person name="Kiyatake I"/>
            <person name="Matsumoto R"/>
            <person name="Murakumo K"/>
            <person name="Nishida K"/>
            <person name="Terakita A"/>
            <person name="Kuratani S"/>
            <person name="Sato K"/>
            <person name="Hyodo S Kuraku.S."/>
        </authorList>
    </citation>
    <scope>NUCLEOTIDE SEQUENCE [LARGE SCALE GENOMIC DNA]</scope>
</reference>
<dbReference type="EMBL" id="BEZZ01001049">
    <property type="protein sequence ID" value="GCC37742.1"/>
    <property type="molecule type" value="Genomic_DNA"/>
</dbReference>
<keyword evidence="2 5" id="KW-0812">Transmembrane</keyword>
<dbReference type="Pfam" id="PF01027">
    <property type="entry name" value="Bax1-I"/>
    <property type="match status" value="1"/>
</dbReference>
<dbReference type="OMA" id="WAYVHPA"/>
<dbReference type="GO" id="GO:0005794">
    <property type="term" value="C:Golgi apparatus"/>
    <property type="evidence" value="ECO:0007669"/>
    <property type="project" value="TreeGrafter"/>
</dbReference>
<feature type="transmembrane region" description="Helical" evidence="5">
    <location>
        <begin position="128"/>
        <end position="149"/>
    </location>
</feature>
<dbReference type="CDD" id="cd10428">
    <property type="entry name" value="LFG_like"/>
    <property type="match status" value="1"/>
</dbReference>
<comment type="caution">
    <text evidence="7">The sequence shown here is derived from an EMBL/GenBank/DDBJ whole genome shotgun (WGS) entry which is preliminary data.</text>
</comment>
<dbReference type="PANTHER" id="PTHR23291:SF78">
    <property type="entry name" value="FAS APOPTOTIC INHIBITORY MOLECULE 2 ISOFORM X1"/>
    <property type="match status" value="1"/>
</dbReference>
<evidence type="ECO:0000256" key="3">
    <source>
        <dbReference type="ARBA" id="ARBA00022989"/>
    </source>
</evidence>
<feature type="region of interest" description="Disordered" evidence="6">
    <location>
        <begin position="21"/>
        <end position="50"/>
    </location>
</feature>
<feature type="transmembrane region" description="Helical" evidence="5">
    <location>
        <begin position="161"/>
        <end position="179"/>
    </location>
</feature>
<keyword evidence="8" id="KW-1185">Reference proteome</keyword>
<feature type="transmembrane region" description="Helical" evidence="5">
    <location>
        <begin position="278"/>
        <end position="299"/>
    </location>
</feature>
<dbReference type="GO" id="GO:2001234">
    <property type="term" value="P:negative regulation of apoptotic signaling pathway"/>
    <property type="evidence" value="ECO:0007669"/>
    <property type="project" value="TreeGrafter"/>
</dbReference>
<dbReference type="InterPro" id="IPR006214">
    <property type="entry name" value="Bax_inhibitor_1-related"/>
</dbReference>
<dbReference type="PANTHER" id="PTHR23291">
    <property type="entry name" value="BAX INHIBITOR-RELATED"/>
    <property type="match status" value="1"/>
</dbReference>
<evidence type="ECO:0000256" key="1">
    <source>
        <dbReference type="ARBA" id="ARBA00004141"/>
    </source>
</evidence>
<gene>
    <name evidence="7" type="ORF">chiPu_0016248</name>
</gene>
<feature type="compositionally biased region" description="Polar residues" evidence="6">
    <location>
        <begin position="39"/>
        <end position="50"/>
    </location>
</feature>
<comment type="subcellular location">
    <subcellularLocation>
        <location evidence="1">Membrane</location>
        <topology evidence="1">Multi-pass membrane protein</topology>
    </subcellularLocation>
</comment>
<evidence type="ECO:0000256" key="2">
    <source>
        <dbReference type="ARBA" id="ARBA00022692"/>
    </source>
</evidence>
<dbReference type="AlphaFoldDB" id="A0A401T541"/>
<evidence type="ECO:0000313" key="7">
    <source>
        <dbReference type="EMBL" id="GCC37742.1"/>
    </source>
</evidence>
<feature type="transmembrane region" description="Helical" evidence="5">
    <location>
        <begin position="216"/>
        <end position="236"/>
    </location>
</feature>
<dbReference type="Proteomes" id="UP000287033">
    <property type="component" value="Unassembled WGS sequence"/>
</dbReference>
<sequence length="337" mass="38175">MAIPTAPPSYAEVMASKEQLFSSQQSYARHQPYPGQHSYPMQQPYPGQQSYPMQQPYPGQQAMPQPPTMPVHPSWTFVQPNPGSGFSSGFGPTTFNPYSDPSSTGSMNAFAVDTWSNQKIRHVYIQKVYAILMAQLLVTFGIVAVFTFYDPVRMYVRNNYILYYTSFAVFITTYLILVCCSGIRRRYPWNLILLAIFTLGMSYMAGMLTTYHNTKSVMICIGITALVCLAVSIFSFQTRFDFTSCQGLMFGLLMVLFITGIVMVFTAPFGYLPWLQTFYAGLGALVFTMFLAYDTQLLLGNKRYSLSPEEYVFGALCLYTDIIYIFMFLLQLFGSRD</sequence>
<organism evidence="7 8">
    <name type="scientific">Chiloscyllium punctatum</name>
    <name type="common">Brownbanded bambooshark</name>
    <name type="synonym">Hemiscyllium punctatum</name>
    <dbReference type="NCBI Taxonomy" id="137246"/>
    <lineage>
        <taxon>Eukaryota</taxon>
        <taxon>Metazoa</taxon>
        <taxon>Chordata</taxon>
        <taxon>Craniata</taxon>
        <taxon>Vertebrata</taxon>
        <taxon>Chondrichthyes</taxon>
        <taxon>Elasmobranchii</taxon>
        <taxon>Galeomorphii</taxon>
        <taxon>Galeoidea</taxon>
        <taxon>Orectolobiformes</taxon>
        <taxon>Hemiscylliidae</taxon>
        <taxon>Chiloscyllium</taxon>
    </lineage>
</organism>
<evidence type="ECO:0000313" key="8">
    <source>
        <dbReference type="Proteomes" id="UP000287033"/>
    </source>
</evidence>
<feature type="transmembrane region" description="Helical" evidence="5">
    <location>
        <begin position="311"/>
        <end position="333"/>
    </location>
</feature>
<accession>A0A401T541</accession>
<dbReference type="OrthoDB" id="7933078at2759"/>
<name>A0A401T541_CHIPU</name>
<feature type="transmembrane region" description="Helical" evidence="5">
    <location>
        <begin position="191"/>
        <end position="210"/>
    </location>
</feature>
<protein>
    <submittedName>
        <fullName evidence="7">Uncharacterized protein</fullName>
    </submittedName>
</protein>
<evidence type="ECO:0000256" key="4">
    <source>
        <dbReference type="ARBA" id="ARBA00023136"/>
    </source>
</evidence>
<dbReference type="GO" id="GO:0016020">
    <property type="term" value="C:membrane"/>
    <property type="evidence" value="ECO:0007669"/>
    <property type="project" value="UniProtKB-SubCell"/>
</dbReference>
<keyword evidence="3 5" id="KW-1133">Transmembrane helix</keyword>
<feature type="transmembrane region" description="Helical" evidence="5">
    <location>
        <begin position="248"/>
        <end position="272"/>
    </location>
</feature>
<comment type="similarity">
    <text evidence="5">Belongs to the BI1 family.</text>
</comment>
<evidence type="ECO:0000256" key="5">
    <source>
        <dbReference type="RuleBase" id="RU004379"/>
    </source>
</evidence>
<proteinExistence type="inferred from homology"/>
<evidence type="ECO:0000256" key="6">
    <source>
        <dbReference type="SAM" id="MobiDB-lite"/>
    </source>
</evidence>